<protein>
    <submittedName>
        <fullName evidence="2">Uncharacterized protein</fullName>
    </submittedName>
</protein>
<dbReference type="InterPro" id="IPR055304">
    <property type="entry name" value="CHCHD2/10-like"/>
</dbReference>
<dbReference type="PROSITE" id="PS51808">
    <property type="entry name" value="CHCH"/>
    <property type="match status" value="1"/>
</dbReference>
<dbReference type="AlphaFoldDB" id="A0AAD8AFK4"/>
<organism evidence="2 3">
    <name type="scientific">Diploptera punctata</name>
    <name type="common">Pacific beetle cockroach</name>
    <dbReference type="NCBI Taxonomy" id="6984"/>
    <lineage>
        <taxon>Eukaryota</taxon>
        <taxon>Metazoa</taxon>
        <taxon>Ecdysozoa</taxon>
        <taxon>Arthropoda</taxon>
        <taxon>Hexapoda</taxon>
        <taxon>Insecta</taxon>
        <taxon>Pterygota</taxon>
        <taxon>Neoptera</taxon>
        <taxon>Polyneoptera</taxon>
        <taxon>Dictyoptera</taxon>
        <taxon>Blattodea</taxon>
        <taxon>Blaberoidea</taxon>
        <taxon>Blaberidae</taxon>
        <taxon>Diplopterinae</taxon>
        <taxon>Diploptera</taxon>
    </lineage>
</organism>
<evidence type="ECO:0000313" key="3">
    <source>
        <dbReference type="Proteomes" id="UP001233999"/>
    </source>
</evidence>
<dbReference type="GO" id="GO:0007005">
    <property type="term" value="P:mitochondrion organization"/>
    <property type="evidence" value="ECO:0007669"/>
    <property type="project" value="InterPro"/>
</dbReference>
<gene>
    <name evidence="2" type="ORF">L9F63_011126</name>
</gene>
<comment type="caution">
    <text evidence="2">The sequence shown here is derived from an EMBL/GenBank/DDBJ whole genome shotgun (WGS) entry which is preliminary data.</text>
</comment>
<reference evidence="2" key="2">
    <citation type="submission" date="2023-05" db="EMBL/GenBank/DDBJ databases">
        <authorList>
            <person name="Fouks B."/>
        </authorList>
    </citation>
    <scope>NUCLEOTIDE SEQUENCE</scope>
    <source>
        <strain evidence="2">Stay&amp;Tobe</strain>
        <tissue evidence="2">Testes</tissue>
    </source>
</reference>
<dbReference type="EMBL" id="JASPKZ010001238">
    <property type="protein sequence ID" value="KAJ9598188.1"/>
    <property type="molecule type" value="Genomic_DNA"/>
</dbReference>
<dbReference type="GO" id="GO:0005739">
    <property type="term" value="C:mitochondrion"/>
    <property type="evidence" value="ECO:0007669"/>
    <property type="project" value="TreeGrafter"/>
</dbReference>
<feature type="compositionally biased region" description="Low complexity" evidence="1">
    <location>
        <begin position="35"/>
        <end position="50"/>
    </location>
</feature>
<keyword evidence="3" id="KW-1185">Reference proteome</keyword>
<name>A0AAD8AFK4_DIPPU</name>
<sequence length="158" mass="16856">MPRRGRNSPPPRAPPARSSARSSSTYSQPPAVQHAPPTSAPTVTQAAQPQQPGLFKQMAATAGGVAVGSAVPIIRVTQMGHALTGMFGGGGSGSEVENAPSQQQQQYPAQYHNQDQNGPCAYEIKQFLQCAEGQSDLTLCEGFNEAIRQCKRQYKLYL</sequence>
<accession>A0AAD8AFK4</accession>
<reference evidence="2" key="1">
    <citation type="journal article" date="2023" name="IScience">
        <title>Live-bearing cockroach genome reveals convergent evolutionary mechanisms linked to viviparity in insects and beyond.</title>
        <authorList>
            <person name="Fouks B."/>
            <person name="Harrison M.C."/>
            <person name="Mikhailova A.A."/>
            <person name="Marchal E."/>
            <person name="English S."/>
            <person name="Carruthers M."/>
            <person name="Jennings E.C."/>
            <person name="Chiamaka E.L."/>
            <person name="Frigard R.A."/>
            <person name="Pippel M."/>
            <person name="Attardo G.M."/>
            <person name="Benoit J.B."/>
            <person name="Bornberg-Bauer E."/>
            <person name="Tobe S.S."/>
        </authorList>
    </citation>
    <scope>NUCLEOTIDE SEQUENCE</scope>
    <source>
        <strain evidence="2">Stay&amp;Tobe</strain>
    </source>
</reference>
<feature type="region of interest" description="Disordered" evidence="1">
    <location>
        <begin position="1"/>
        <end position="50"/>
    </location>
</feature>
<feature type="compositionally biased region" description="Low complexity" evidence="1">
    <location>
        <begin position="98"/>
        <end position="107"/>
    </location>
</feature>
<dbReference type="PANTHER" id="PTHR13523:SF2">
    <property type="entry name" value="COILED-COIL-HELIX-COILED-COIL-HELIX DOMAIN CONTAINING 2, ISOFORM A-RELATED"/>
    <property type="match status" value="1"/>
</dbReference>
<feature type="region of interest" description="Disordered" evidence="1">
    <location>
        <begin position="87"/>
        <end position="107"/>
    </location>
</feature>
<feature type="compositionally biased region" description="Low complexity" evidence="1">
    <location>
        <begin position="15"/>
        <end position="24"/>
    </location>
</feature>
<dbReference type="GO" id="GO:0005634">
    <property type="term" value="C:nucleus"/>
    <property type="evidence" value="ECO:0007669"/>
    <property type="project" value="TreeGrafter"/>
</dbReference>
<evidence type="ECO:0000313" key="2">
    <source>
        <dbReference type="EMBL" id="KAJ9598188.1"/>
    </source>
</evidence>
<evidence type="ECO:0000256" key="1">
    <source>
        <dbReference type="SAM" id="MobiDB-lite"/>
    </source>
</evidence>
<dbReference type="PANTHER" id="PTHR13523">
    <property type="entry name" value="COILED-COIL-HELIX-COILED-COIL-HELIX DOMAIN CONTAINING 2/NUR77"/>
    <property type="match status" value="1"/>
</dbReference>
<proteinExistence type="predicted"/>
<dbReference type="Proteomes" id="UP001233999">
    <property type="component" value="Unassembled WGS sequence"/>
</dbReference>